<name>X0TR71_9ZZZZ</name>
<dbReference type="EMBL" id="BARS01010096">
    <property type="protein sequence ID" value="GAF89716.1"/>
    <property type="molecule type" value="Genomic_DNA"/>
</dbReference>
<organism evidence="1">
    <name type="scientific">marine sediment metagenome</name>
    <dbReference type="NCBI Taxonomy" id="412755"/>
    <lineage>
        <taxon>unclassified sequences</taxon>
        <taxon>metagenomes</taxon>
        <taxon>ecological metagenomes</taxon>
    </lineage>
</organism>
<evidence type="ECO:0000313" key="1">
    <source>
        <dbReference type="EMBL" id="GAF89716.1"/>
    </source>
</evidence>
<evidence type="ECO:0008006" key="2">
    <source>
        <dbReference type="Google" id="ProtNLM"/>
    </source>
</evidence>
<protein>
    <recommendedName>
        <fullName evidence="2">Gcp-like domain-containing protein</fullName>
    </recommendedName>
</protein>
<sequence>MKILGIETSSPLFSLCINEDEKMIYEIRKSRQID</sequence>
<accession>X0TR71</accession>
<feature type="non-terminal residue" evidence="1">
    <location>
        <position position="34"/>
    </location>
</feature>
<gene>
    <name evidence="1" type="ORF">S01H1_18822</name>
</gene>
<proteinExistence type="predicted"/>
<dbReference type="AlphaFoldDB" id="X0TR71"/>
<comment type="caution">
    <text evidence="1">The sequence shown here is derived from an EMBL/GenBank/DDBJ whole genome shotgun (WGS) entry which is preliminary data.</text>
</comment>
<reference evidence="1" key="1">
    <citation type="journal article" date="2014" name="Front. Microbiol.">
        <title>High frequency of phylogenetically diverse reductive dehalogenase-homologous genes in deep subseafloor sedimentary metagenomes.</title>
        <authorList>
            <person name="Kawai M."/>
            <person name="Futagami T."/>
            <person name="Toyoda A."/>
            <person name="Takaki Y."/>
            <person name="Nishi S."/>
            <person name="Hori S."/>
            <person name="Arai W."/>
            <person name="Tsubouchi T."/>
            <person name="Morono Y."/>
            <person name="Uchiyama I."/>
            <person name="Ito T."/>
            <person name="Fujiyama A."/>
            <person name="Inagaki F."/>
            <person name="Takami H."/>
        </authorList>
    </citation>
    <scope>NUCLEOTIDE SEQUENCE</scope>
    <source>
        <strain evidence="1">Expedition CK06-06</strain>
    </source>
</reference>